<evidence type="ECO:0000313" key="3">
    <source>
        <dbReference type="Proteomes" id="UP000245711"/>
    </source>
</evidence>
<accession>A0A2S2C2A0</accession>
<feature type="domain" description="AB hydrolase-1" evidence="1">
    <location>
        <begin position="54"/>
        <end position="325"/>
    </location>
</feature>
<gene>
    <name evidence="2" type="ORF">CBI38_28745</name>
</gene>
<name>A0A2S2C2A0_9NOCA</name>
<dbReference type="AlphaFoldDB" id="A0A2S2C2A0"/>
<dbReference type="Pfam" id="PF12697">
    <property type="entry name" value="Abhydrolase_6"/>
    <property type="match status" value="1"/>
</dbReference>
<sequence>MRRKGYTVRYDDWAARSQQWAGLRSVSTSVCGVPVHYVRAEPASTAPPDAPVHLLVPPMTGSASMWIDLVPHLRRLGPVISVDVPGTIAGHTGDLYRHGPRADLDARFVAAFVRQLRLESQLVLHGWSMGGLVAALAATIMPENTLGVVLAAPTLPWRRTSLAEALGWQTLGRLVVAAGPPTTRIILRLTGGRILDAKRTAITNAGSISGLRTGLVGGNPARVSRAQVELWLDGLEAAREHPERLGGTATAFASIVKAMFITQRQTNEALDCVRVPVLVLWGRDDHIVDPTSLMQHARRPGWTPRPIDDVGHLLPVEAPDLYAQAVRWWLADSLGMPGFGSPT</sequence>
<evidence type="ECO:0000259" key="1">
    <source>
        <dbReference type="Pfam" id="PF12697"/>
    </source>
</evidence>
<dbReference type="InterPro" id="IPR029058">
    <property type="entry name" value="AB_hydrolase_fold"/>
</dbReference>
<dbReference type="KEGG" id="roz:CBI38_28745"/>
<dbReference type="Proteomes" id="UP000245711">
    <property type="component" value="Chromosome"/>
</dbReference>
<protein>
    <recommendedName>
        <fullName evidence="1">AB hydrolase-1 domain-containing protein</fullName>
    </recommendedName>
</protein>
<keyword evidence="3" id="KW-1185">Reference proteome</keyword>
<dbReference type="Gene3D" id="3.40.50.1820">
    <property type="entry name" value="alpha/beta hydrolase"/>
    <property type="match status" value="1"/>
</dbReference>
<dbReference type="PANTHER" id="PTHR46438:SF2">
    <property type="entry name" value="ALPHA_BETA-HYDROLASES SUPERFAMILY PROTEIN"/>
    <property type="match status" value="1"/>
</dbReference>
<organism evidence="2 3">
    <name type="scientific">Rhodococcus oxybenzonivorans</name>
    <dbReference type="NCBI Taxonomy" id="1990687"/>
    <lineage>
        <taxon>Bacteria</taxon>
        <taxon>Bacillati</taxon>
        <taxon>Actinomycetota</taxon>
        <taxon>Actinomycetes</taxon>
        <taxon>Mycobacteriales</taxon>
        <taxon>Nocardiaceae</taxon>
        <taxon>Rhodococcus</taxon>
    </lineage>
</organism>
<dbReference type="GO" id="GO:0003824">
    <property type="term" value="F:catalytic activity"/>
    <property type="evidence" value="ECO:0007669"/>
    <property type="project" value="UniProtKB-ARBA"/>
</dbReference>
<evidence type="ECO:0000313" key="2">
    <source>
        <dbReference type="EMBL" id="AWK74953.1"/>
    </source>
</evidence>
<reference evidence="2 3" key="1">
    <citation type="submission" date="2017-05" db="EMBL/GenBank/DDBJ databases">
        <title>Isolation of Rhodococcus sp. S2-17 biodegrading of BP-3.</title>
        <authorList>
            <person name="Lee Y."/>
            <person name="Kim K.H."/>
            <person name="Chun B.H."/>
            <person name="Jung H.S."/>
            <person name="Jeon C.O."/>
        </authorList>
    </citation>
    <scope>NUCLEOTIDE SEQUENCE [LARGE SCALE GENOMIC DNA]</scope>
    <source>
        <strain evidence="2 3">S2-17</strain>
    </source>
</reference>
<dbReference type="EMBL" id="CP021354">
    <property type="protein sequence ID" value="AWK74953.1"/>
    <property type="molecule type" value="Genomic_DNA"/>
</dbReference>
<dbReference type="InterPro" id="IPR000073">
    <property type="entry name" value="AB_hydrolase_1"/>
</dbReference>
<dbReference type="OrthoDB" id="5431692at2"/>
<dbReference type="SUPFAM" id="SSF53474">
    <property type="entry name" value="alpha/beta-Hydrolases"/>
    <property type="match status" value="1"/>
</dbReference>
<proteinExistence type="predicted"/>
<dbReference type="PANTHER" id="PTHR46438">
    <property type="entry name" value="ALPHA/BETA-HYDROLASES SUPERFAMILY PROTEIN"/>
    <property type="match status" value="1"/>
</dbReference>